<proteinExistence type="inferred from homology"/>
<comment type="similarity">
    <text evidence="1">Belongs to the histidine acid phosphatase family.</text>
</comment>
<evidence type="ECO:0000313" key="4">
    <source>
        <dbReference type="EMBL" id="KAJ4460907.1"/>
    </source>
</evidence>
<evidence type="ECO:0000256" key="3">
    <source>
        <dbReference type="SAM" id="SignalP"/>
    </source>
</evidence>
<dbReference type="Gene3D" id="3.40.50.1240">
    <property type="entry name" value="Phosphoglycerate mutase-like"/>
    <property type="match status" value="1"/>
</dbReference>
<dbReference type="Proteomes" id="UP001141327">
    <property type="component" value="Unassembled WGS sequence"/>
</dbReference>
<comment type="caution">
    <text evidence="4">The sequence shown here is derived from an EMBL/GenBank/DDBJ whole genome shotgun (WGS) entry which is preliminary data.</text>
</comment>
<sequence length="413" mass="45961">MWARFLFLSCVIFLVRADSYELKFVQLVTRHGARVPLTPLPNKDAGTVWNCPETVLLHHDMTGDSSLPLDRIHRVSYIRDRTTFAGNCTVGALTATGCKQHQQLGTQFRQRYVNNGFLPSSFDPSLVYVRSTDVPRTKESLQCNLGTFFPTVQPRRNGGLPVIDIHMMESSAETLLAQSSHCPKISYLLSQTHSSKAWQDYHATLTQLRARLCDISGIPDSAFPGYTVYTDGVACRLADGLPMPKGMTPADYELLSEVQVRELEMEWGSDEMVTLALGLGAGEIVTNFDEKLKGRLGYKLMFYSAHDSTVAPLQFAFGIWRHNFPDFATSIALELYTNATGDAFVRTVYSGREIVPDPCPSPMCPYDIWRRYVTRIVPADYQKACQLPTARLQPEGAAPASQTKVASSLLETA</sequence>
<dbReference type="PANTHER" id="PTHR11567">
    <property type="entry name" value="ACID PHOSPHATASE-RELATED"/>
    <property type="match status" value="1"/>
</dbReference>
<evidence type="ECO:0000313" key="5">
    <source>
        <dbReference type="Proteomes" id="UP001141327"/>
    </source>
</evidence>
<dbReference type="InterPro" id="IPR033379">
    <property type="entry name" value="Acid_Pase_AS"/>
</dbReference>
<dbReference type="PANTHER" id="PTHR11567:SF110">
    <property type="entry name" value="2-PHOSPHOXYLOSE PHOSPHATASE 1"/>
    <property type="match status" value="1"/>
</dbReference>
<name>A0ABQ8UT56_9EUKA</name>
<feature type="signal peptide" evidence="3">
    <location>
        <begin position="1"/>
        <end position="17"/>
    </location>
</feature>
<accession>A0ABQ8UT56</accession>
<dbReference type="PROSITE" id="PS00616">
    <property type="entry name" value="HIS_ACID_PHOSPHAT_1"/>
    <property type="match status" value="1"/>
</dbReference>
<dbReference type="InterPro" id="IPR000560">
    <property type="entry name" value="His_Pase_clade-2"/>
</dbReference>
<dbReference type="PROSITE" id="PS00778">
    <property type="entry name" value="HIS_ACID_PHOSPHAT_2"/>
    <property type="match status" value="1"/>
</dbReference>
<feature type="chain" id="PRO_5047088131" evidence="3">
    <location>
        <begin position="18"/>
        <end position="413"/>
    </location>
</feature>
<dbReference type="SUPFAM" id="SSF53254">
    <property type="entry name" value="Phosphoglycerate mutase-like"/>
    <property type="match status" value="1"/>
</dbReference>
<dbReference type="InterPro" id="IPR050645">
    <property type="entry name" value="Histidine_acid_phosphatase"/>
</dbReference>
<keyword evidence="3" id="KW-0732">Signal</keyword>
<dbReference type="Pfam" id="PF00328">
    <property type="entry name" value="His_Phos_2"/>
    <property type="match status" value="1"/>
</dbReference>
<keyword evidence="2" id="KW-0378">Hydrolase</keyword>
<dbReference type="InterPro" id="IPR029033">
    <property type="entry name" value="His_PPase_superfam"/>
</dbReference>
<gene>
    <name evidence="4" type="ORF">PAPYR_2749</name>
</gene>
<organism evidence="4 5">
    <name type="scientific">Paratrimastix pyriformis</name>
    <dbReference type="NCBI Taxonomy" id="342808"/>
    <lineage>
        <taxon>Eukaryota</taxon>
        <taxon>Metamonada</taxon>
        <taxon>Preaxostyla</taxon>
        <taxon>Paratrimastigidae</taxon>
        <taxon>Paratrimastix</taxon>
    </lineage>
</organism>
<protein>
    <submittedName>
        <fullName evidence="4">Counting factor 60</fullName>
    </submittedName>
</protein>
<dbReference type="EMBL" id="JAPMOS010000010">
    <property type="protein sequence ID" value="KAJ4460907.1"/>
    <property type="molecule type" value="Genomic_DNA"/>
</dbReference>
<evidence type="ECO:0000256" key="1">
    <source>
        <dbReference type="ARBA" id="ARBA00005375"/>
    </source>
</evidence>
<keyword evidence="5" id="KW-1185">Reference proteome</keyword>
<evidence type="ECO:0000256" key="2">
    <source>
        <dbReference type="ARBA" id="ARBA00022801"/>
    </source>
</evidence>
<reference evidence="4" key="1">
    <citation type="journal article" date="2022" name="bioRxiv">
        <title>Genomics of Preaxostyla Flagellates Illuminates Evolutionary Transitions and the Path Towards Mitochondrial Loss.</title>
        <authorList>
            <person name="Novak L.V.F."/>
            <person name="Treitli S.C."/>
            <person name="Pyrih J."/>
            <person name="Halakuc P."/>
            <person name="Pipaliya S.V."/>
            <person name="Vacek V."/>
            <person name="Brzon O."/>
            <person name="Soukal P."/>
            <person name="Eme L."/>
            <person name="Dacks J.B."/>
            <person name="Karnkowska A."/>
            <person name="Elias M."/>
            <person name="Hampl V."/>
        </authorList>
    </citation>
    <scope>NUCLEOTIDE SEQUENCE</scope>
    <source>
        <strain evidence="4">RCP-MX</strain>
    </source>
</reference>
<dbReference type="CDD" id="cd07061">
    <property type="entry name" value="HP_HAP_like"/>
    <property type="match status" value="1"/>
</dbReference>